<dbReference type="STRING" id="983966.A0A1E4RUT2"/>
<dbReference type="SUPFAM" id="SSF52777">
    <property type="entry name" value="CoA-dependent acyltransferases"/>
    <property type="match status" value="1"/>
</dbReference>
<dbReference type="GeneID" id="30990325"/>
<reference evidence="1 2" key="1">
    <citation type="journal article" date="2016" name="Proc. Natl. Acad. Sci. U.S.A.">
        <title>Comparative genomics of biotechnologically important yeasts.</title>
        <authorList>
            <person name="Riley R."/>
            <person name="Haridas S."/>
            <person name="Wolfe K.H."/>
            <person name="Lopes M.R."/>
            <person name="Hittinger C.T."/>
            <person name="Goeker M."/>
            <person name="Salamov A.A."/>
            <person name="Wisecaver J.H."/>
            <person name="Long T.M."/>
            <person name="Calvey C.H."/>
            <person name="Aerts A.L."/>
            <person name="Barry K.W."/>
            <person name="Choi C."/>
            <person name="Clum A."/>
            <person name="Coughlan A.Y."/>
            <person name="Deshpande S."/>
            <person name="Douglass A.P."/>
            <person name="Hanson S.J."/>
            <person name="Klenk H.-P."/>
            <person name="LaButti K.M."/>
            <person name="Lapidus A."/>
            <person name="Lindquist E.A."/>
            <person name="Lipzen A.M."/>
            <person name="Meier-Kolthoff J.P."/>
            <person name="Ohm R.A."/>
            <person name="Otillar R.P."/>
            <person name="Pangilinan J.L."/>
            <person name="Peng Y."/>
            <person name="Rokas A."/>
            <person name="Rosa C.A."/>
            <person name="Scheuner C."/>
            <person name="Sibirny A.A."/>
            <person name="Slot J.C."/>
            <person name="Stielow J.B."/>
            <person name="Sun H."/>
            <person name="Kurtzman C.P."/>
            <person name="Blackwell M."/>
            <person name="Grigoriev I.V."/>
            <person name="Jeffries T.W."/>
        </authorList>
    </citation>
    <scope>NUCLEOTIDE SEQUENCE [LARGE SCALE GENOMIC DNA]</scope>
    <source>
        <strain evidence="2">ATCC 18201 / CBS 1600 / BCRC 20928 / JCM 3617 / NBRC 0987 / NRRL Y-1542</strain>
    </source>
</reference>
<dbReference type="InterPro" id="IPR052058">
    <property type="entry name" value="Alcohol_O-acetyltransferase"/>
</dbReference>
<dbReference type="InterPro" id="IPR010828">
    <property type="entry name" value="Atf2/Sli1-like"/>
</dbReference>
<dbReference type="GO" id="GO:0008080">
    <property type="term" value="F:N-acetyltransferase activity"/>
    <property type="evidence" value="ECO:0007669"/>
    <property type="project" value="TreeGrafter"/>
</dbReference>
<evidence type="ECO:0008006" key="3">
    <source>
        <dbReference type="Google" id="ProtNLM"/>
    </source>
</evidence>
<protein>
    <recommendedName>
        <fullName evidence="3">Condensation domain-containing protein</fullName>
    </recommendedName>
</protein>
<accession>A0A1E4RUT2</accession>
<dbReference type="OrthoDB" id="2150604at2759"/>
<name>A0A1E4RUT2_CYBJN</name>
<gene>
    <name evidence="1" type="ORF">CYBJADRAFT_169779</name>
</gene>
<evidence type="ECO:0000313" key="2">
    <source>
        <dbReference type="Proteomes" id="UP000094389"/>
    </source>
</evidence>
<sequence length="417" mass="47610">MSSQPLELSLLQRYFLARNEAGVYSSFLTGAKLDKPIVKDDLEKAINSLVSQRKTLRSTVVDGKVHEITIVPSDVTLYVTGDQEMEDLLNEIHETKYPVDQNKPMWKLFVYGNWLIYACNHIFSDGTGSILVVEDLIRLLNGQELTPDVDFSAKYDKIIKPSWLHFTKTIVKELSTVVKSIGSTKNESRVITTQSFKTQIRIIKLDRGQFQKIKQFTKREVLSFTELLMCLNYLVLEHLSDDPLIKIDIPINQRRALGDGRAYGAYVSSIVFELPRDIKTWGDLKSQVKIKQSSIEKSVQDVGMLKYIDMKTYIESNVSNGLQPNRVEISNLGLREHITGNYTADEYIFSQSYNPTHATLNNSLISSTDWTTIVVTAPLELPNFKRYFKSIELLFEKLSDPCEDITVEELRGYLVDI</sequence>
<dbReference type="EMBL" id="KV453946">
    <property type="protein sequence ID" value="ODV71029.1"/>
    <property type="molecule type" value="Genomic_DNA"/>
</dbReference>
<dbReference type="OMA" id="NTIYFEM"/>
<dbReference type="Proteomes" id="UP000094389">
    <property type="component" value="Unassembled WGS sequence"/>
</dbReference>
<keyword evidence="2" id="KW-1185">Reference proteome</keyword>
<proteinExistence type="predicted"/>
<organism evidence="1 2">
    <name type="scientific">Cyberlindnera jadinii (strain ATCC 18201 / CBS 1600 / BCRC 20928 / JCM 3617 / NBRC 0987 / NRRL Y-1542)</name>
    <name type="common">Torula yeast</name>
    <name type="synonym">Candida utilis</name>
    <dbReference type="NCBI Taxonomy" id="983966"/>
    <lineage>
        <taxon>Eukaryota</taxon>
        <taxon>Fungi</taxon>
        <taxon>Dikarya</taxon>
        <taxon>Ascomycota</taxon>
        <taxon>Saccharomycotina</taxon>
        <taxon>Saccharomycetes</taxon>
        <taxon>Phaffomycetales</taxon>
        <taxon>Phaffomycetaceae</taxon>
        <taxon>Cyberlindnera</taxon>
    </lineage>
</organism>
<dbReference type="Gene3D" id="3.30.559.10">
    <property type="entry name" value="Chloramphenicol acetyltransferase-like domain"/>
    <property type="match status" value="1"/>
</dbReference>
<dbReference type="Pfam" id="PF07247">
    <property type="entry name" value="AATase"/>
    <property type="match status" value="1"/>
</dbReference>
<dbReference type="InterPro" id="IPR023213">
    <property type="entry name" value="CAT-like_dom_sf"/>
</dbReference>
<dbReference type="PANTHER" id="PTHR28037:SF1">
    <property type="entry name" value="ALCOHOL O-ACETYLTRANSFERASE 1-RELATED"/>
    <property type="match status" value="1"/>
</dbReference>
<dbReference type="PANTHER" id="PTHR28037">
    <property type="entry name" value="ALCOHOL O-ACETYLTRANSFERASE 1-RELATED"/>
    <property type="match status" value="1"/>
</dbReference>
<dbReference type="AlphaFoldDB" id="A0A1E4RUT2"/>
<evidence type="ECO:0000313" key="1">
    <source>
        <dbReference type="EMBL" id="ODV71029.1"/>
    </source>
</evidence>
<dbReference type="RefSeq" id="XP_020068068.1">
    <property type="nucleotide sequence ID" value="XM_020215929.1"/>
</dbReference>